<dbReference type="SUPFAM" id="SSF81383">
    <property type="entry name" value="F-box domain"/>
    <property type="match status" value="1"/>
</dbReference>
<protein>
    <recommendedName>
        <fullName evidence="2">F-box domain-containing protein</fullName>
    </recommendedName>
</protein>
<dbReference type="PANTHER" id="PTHR33193:SF71">
    <property type="entry name" value="OS02G0223700 PROTEIN"/>
    <property type="match status" value="1"/>
</dbReference>
<dbReference type="Proteomes" id="UP000325315">
    <property type="component" value="Unassembled WGS sequence"/>
</dbReference>
<comment type="caution">
    <text evidence="3">The sequence shown here is derived from an EMBL/GenBank/DDBJ whole genome shotgun (WGS) entry which is preliminary data.</text>
</comment>
<dbReference type="InterPro" id="IPR021899">
    <property type="entry name" value="DUF3511"/>
</dbReference>
<organism evidence="3 4">
    <name type="scientific">Gossypium australe</name>
    <dbReference type="NCBI Taxonomy" id="47621"/>
    <lineage>
        <taxon>Eukaryota</taxon>
        <taxon>Viridiplantae</taxon>
        <taxon>Streptophyta</taxon>
        <taxon>Embryophyta</taxon>
        <taxon>Tracheophyta</taxon>
        <taxon>Spermatophyta</taxon>
        <taxon>Magnoliopsida</taxon>
        <taxon>eudicotyledons</taxon>
        <taxon>Gunneridae</taxon>
        <taxon>Pentapetalae</taxon>
        <taxon>rosids</taxon>
        <taxon>malvids</taxon>
        <taxon>Malvales</taxon>
        <taxon>Malvaceae</taxon>
        <taxon>Malvoideae</taxon>
        <taxon>Gossypium</taxon>
    </lineage>
</organism>
<feature type="compositionally biased region" description="Polar residues" evidence="1">
    <location>
        <begin position="40"/>
        <end position="50"/>
    </location>
</feature>
<reference evidence="4" key="1">
    <citation type="journal article" date="2019" name="Plant Biotechnol. J.">
        <title>Genome sequencing of the Australian wild diploid species Gossypium australe highlights disease resistance and delayed gland morphogenesis.</title>
        <authorList>
            <person name="Cai Y."/>
            <person name="Cai X."/>
            <person name="Wang Q."/>
            <person name="Wang P."/>
            <person name="Zhang Y."/>
            <person name="Cai C."/>
            <person name="Xu Y."/>
            <person name="Wang K."/>
            <person name="Zhou Z."/>
            <person name="Wang C."/>
            <person name="Geng S."/>
            <person name="Li B."/>
            <person name="Dong Q."/>
            <person name="Hou Y."/>
            <person name="Wang H."/>
            <person name="Ai P."/>
            <person name="Liu Z."/>
            <person name="Yi F."/>
            <person name="Sun M."/>
            <person name="An G."/>
            <person name="Cheng J."/>
            <person name="Zhang Y."/>
            <person name="Shi Q."/>
            <person name="Xie Y."/>
            <person name="Shi X."/>
            <person name="Chang Y."/>
            <person name="Huang F."/>
            <person name="Chen Y."/>
            <person name="Hong S."/>
            <person name="Mi L."/>
            <person name="Sun Q."/>
            <person name="Zhang L."/>
            <person name="Zhou B."/>
            <person name="Peng R."/>
            <person name="Zhang X."/>
            <person name="Liu F."/>
        </authorList>
    </citation>
    <scope>NUCLEOTIDE SEQUENCE [LARGE SCALE GENOMIC DNA]</scope>
    <source>
        <strain evidence="4">cv. PA1801</strain>
    </source>
</reference>
<evidence type="ECO:0000256" key="1">
    <source>
        <dbReference type="SAM" id="MobiDB-lite"/>
    </source>
</evidence>
<evidence type="ECO:0000313" key="4">
    <source>
        <dbReference type="Proteomes" id="UP000325315"/>
    </source>
</evidence>
<accession>A0A5B6UIU6</accession>
<feature type="domain" description="F-box" evidence="2">
    <location>
        <begin position="143"/>
        <end position="177"/>
    </location>
</feature>
<dbReference type="OrthoDB" id="1655903at2759"/>
<proteinExistence type="predicted"/>
<evidence type="ECO:0000259" key="2">
    <source>
        <dbReference type="Pfam" id="PF12937"/>
    </source>
</evidence>
<dbReference type="InterPro" id="IPR001810">
    <property type="entry name" value="F-box_dom"/>
</dbReference>
<keyword evidence="4" id="KW-1185">Reference proteome</keyword>
<dbReference type="InterPro" id="IPR036047">
    <property type="entry name" value="F-box-like_dom_sf"/>
</dbReference>
<feature type="region of interest" description="Disordered" evidence="1">
    <location>
        <begin position="40"/>
        <end position="71"/>
    </location>
</feature>
<name>A0A5B6UIU6_9ROSI</name>
<dbReference type="Pfam" id="PF12023">
    <property type="entry name" value="DUF3511"/>
    <property type="match status" value="1"/>
</dbReference>
<sequence length="177" mass="20342">MENFRSKSCREGKAQQIESKNGINGMQDLRCYSASNGGSTMNNGQTQIPNNVDKFKKSKSSNGSCSKSWNLNDPELRRKKRVASYRVYSVEGKVKGSLKKSFRWLKERYVRVVYGWCFGYCSSYANDPIKYYCSDFTELLGLDISMKIFMNLVNPFDLQRVSLVSSSWHQFVIENSL</sequence>
<dbReference type="AlphaFoldDB" id="A0A5B6UIU6"/>
<dbReference type="PANTHER" id="PTHR33193">
    <property type="entry name" value="DOMAIN PROTEIN, PUTATIVE (DUF3511)-RELATED"/>
    <property type="match status" value="1"/>
</dbReference>
<dbReference type="EMBL" id="SMMG02000010">
    <property type="protein sequence ID" value="KAA3457871.1"/>
    <property type="molecule type" value="Genomic_DNA"/>
</dbReference>
<dbReference type="Pfam" id="PF12937">
    <property type="entry name" value="F-box-like"/>
    <property type="match status" value="1"/>
</dbReference>
<evidence type="ECO:0000313" key="3">
    <source>
        <dbReference type="EMBL" id="KAA3457871.1"/>
    </source>
</evidence>
<gene>
    <name evidence="3" type="ORF">EPI10_012548</name>
</gene>